<evidence type="ECO:0000313" key="2">
    <source>
        <dbReference type="EMBL" id="MCQ4332532.1"/>
    </source>
</evidence>
<dbReference type="EMBL" id="JAHLKM010000002">
    <property type="protein sequence ID" value="MCQ4332532.1"/>
    <property type="molecule type" value="Genomic_DNA"/>
</dbReference>
<evidence type="ECO:0000259" key="1">
    <source>
        <dbReference type="Pfam" id="PF13577"/>
    </source>
</evidence>
<dbReference type="InterPro" id="IPR032710">
    <property type="entry name" value="NTF2-like_dom_sf"/>
</dbReference>
<sequence length="187" mass="21769">MTEVDNEAIQEVIDKFAIHELMSEYEMMYDHFPLPHGGGTGDFNAFDELDNIDIEDHVDDFMELFTDDCVVDYGIHGRIEGKKALRDFQLAYFKKETEFVDWFHLVANPWIEVHDNEARGKWNFFGPYIMEGAGACFHFSTYDNTFVKDDGEWKIENLKLTLKYMSPYDGGWEDVPIDDVFLSGDSM</sequence>
<dbReference type="AlphaFoldDB" id="A0A9R1CRJ1"/>
<protein>
    <submittedName>
        <fullName evidence="2">Nuclear transport factor 2 family protein</fullName>
    </submittedName>
</protein>
<dbReference type="Pfam" id="PF13577">
    <property type="entry name" value="SnoaL_4"/>
    <property type="match status" value="1"/>
</dbReference>
<feature type="domain" description="SnoaL-like" evidence="1">
    <location>
        <begin position="57"/>
        <end position="158"/>
    </location>
</feature>
<dbReference type="SUPFAM" id="SSF54427">
    <property type="entry name" value="NTF2-like"/>
    <property type="match status" value="1"/>
</dbReference>
<dbReference type="Gene3D" id="3.10.450.50">
    <property type="match status" value="1"/>
</dbReference>
<dbReference type="Proteomes" id="UP001139494">
    <property type="component" value="Unassembled WGS sequence"/>
</dbReference>
<keyword evidence="3" id="KW-1185">Reference proteome</keyword>
<organism evidence="2 3">
    <name type="scientific">Natronomonas aquatica</name>
    <dbReference type="NCBI Taxonomy" id="2841590"/>
    <lineage>
        <taxon>Archaea</taxon>
        <taxon>Methanobacteriati</taxon>
        <taxon>Methanobacteriota</taxon>
        <taxon>Stenosarchaea group</taxon>
        <taxon>Halobacteria</taxon>
        <taxon>Halobacteriales</taxon>
        <taxon>Natronomonadaceae</taxon>
        <taxon>Natronomonas</taxon>
    </lineage>
</organism>
<reference evidence="2" key="1">
    <citation type="journal article" date="2023" name="Front. Microbiol.">
        <title>Genomic-based phylogenetic and metabolic analyses of the genus Natronomonas, and description of Natronomonas aquatica sp. nov.</title>
        <authorList>
            <person name="Garcia-Roldan A."/>
            <person name="Duran-Viseras A."/>
            <person name="de la Haba R.R."/>
            <person name="Corral P."/>
            <person name="Sanchez-Porro C."/>
            <person name="Ventosa A."/>
        </authorList>
    </citation>
    <scope>NUCLEOTIDE SEQUENCE</scope>
    <source>
        <strain evidence="2">F2-12</strain>
    </source>
</reference>
<comment type="caution">
    <text evidence="2">The sequence shown here is derived from an EMBL/GenBank/DDBJ whole genome shotgun (WGS) entry which is preliminary data.</text>
</comment>
<dbReference type="InterPro" id="IPR037401">
    <property type="entry name" value="SnoaL-like"/>
</dbReference>
<proteinExistence type="predicted"/>
<name>A0A9R1CRJ1_9EURY</name>
<evidence type="ECO:0000313" key="3">
    <source>
        <dbReference type="Proteomes" id="UP001139494"/>
    </source>
</evidence>
<accession>A0A9R1CRJ1</accession>
<gene>
    <name evidence="2" type="ORF">KM295_03320</name>
</gene>
<dbReference type="RefSeq" id="WP_256028459.1">
    <property type="nucleotide sequence ID" value="NZ_JAHLKM010000002.1"/>
</dbReference>